<dbReference type="EMBL" id="PZFQ01000001">
    <property type="protein sequence ID" value="PTI77718.1"/>
    <property type="molecule type" value="Genomic_DNA"/>
</dbReference>
<evidence type="ECO:0000256" key="6">
    <source>
        <dbReference type="ARBA" id="ARBA00022840"/>
    </source>
</evidence>
<accession>A0A9Q6HR16</accession>
<feature type="domain" description="Carbohydrate kinase FGGY N-terminal" evidence="11">
    <location>
        <begin position="5"/>
        <end position="243"/>
    </location>
</feature>
<comment type="function">
    <text evidence="8">Catalyzes the phosphorylation of D-xylulose to D-xylulose 5-phosphate.</text>
</comment>
<evidence type="ECO:0000256" key="10">
    <source>
        <dbReference type="RuleBase" id="RU364073"/>
    </source>
</evidence>
<organism evidence="13 14">
    <name type="scientific">Staphylococcus succinus</name>
    <dbReference type="NCBI Taxonomy" id="61015"/>
    <lineage>
        <taxon>Bacteria</taxon>
        <taxon>Bacillati</taxon>
        <taxon>Bacillota</taxon>
        <taxon>Bacilli</taxon>
        <taxon>Bacillales</taxon>
        <taxon>Staphylococcaceae</taxon>
        <taxon>Staphylococcus</taxon>
    </lineage>
</organism>
<dbReference type="PROSITE" id="PS00933">
    <property type="entry name" value="FGGY_KINASES_1"/>
    <property type="match status" value="1"/>
</dbReference>
<feature type="site" description="Important for activity" evidence="8">
    <location>
        <position position="9"/>
    </location>
</feature>
<keyword evidence="3 8" id="KW-0808">Transferase</keyword>
<name>A0A9Q6HR16_9STAP</name>
<dbReference type="InterPro" id="IPR043129">
    <property type="entry name" value="ATPase_NBD"/>
</dbReference>
<evidence type="ECO:0000313" key="13">
    <source>
        <dbReference type="EMBL" id="PTI77718.1"/>
    </source>
</evidence>
<evidence type="ECO:0000259" key="11">
    <source>
        <dbReference type="Pfam" id="PF00370"/>
    </source>
</evidence>
<dbReference type="InterPro" id="IPR018484">
    <property type="entry name" value="FGGY_N"/>
</dbReference>
<dbReference type="InterPro" id="IPR050406">
    <property type="entry name" value="FGGY_Carb_Kinase"/>
</dbReference>
<dbReference type="InterPro" id="IPR018485">
    <property type="entry name" value="FGGY_C"/>
</dbReference>
<evidence type="ECO:0000259" key="12">
    <source>
        <dbReference type="Pfam" id="PF02782"/>
    </source>
</evidence>
<dbReference type="GO" id="GO:0042732">
    <property type="term" value="P:D-xylose metabolic process"/>
    <property type="evidence" value="ECO:0007669"/>
    <property type="project" value="UniProtKB-KW"/>
</dbReference>
<comment type="catalytic activity">
    <reaction evidence="8 10">
        <text>D-xylulose + ATP = D-xylulose 5-phosphate + ADP + H(+)</text>
        <dbReference type="Rhea" id="RHEA:10964"/>
        <dbReference type="ChEBI" id="CHEBI:15378"/>
        <dbReference type="ChEBI" id="CHEBI:17140"/>
        <dbReference type="ChEBI" id="CHEBI:30616"/>
        <dbReference type="ChEBI" id="CHEBI:57737"/>
        <dbReference type="ChEBI" id="CHEBI:456216"/>
        <dbReference type="EC" id="2.7.1.17"/>
    </reaction>
</comment>
<dbReference type="InterPro" id="IPR006000">
    <property type="entry name" value="Xylulokinase"/>
</dbReference>
<gene>
    <name evidence="8 10 13" type="primary">xylB</name>
    <name evidence="13" type="ORF">BU058_00485</name>
</gene>
<evidence type="ECO:0000313" key="14">
    <source>
        <dbReference type="Proteomes" id="UP000241960"/>
    </source>
</evidence>
<dbReference type="HAMAP" id="MF_02220">
    <property type="entry name" value="XylB"/>
    <property type="match status" value="1"/>
</dbReference>
<evidence type="ECO:0000256" key="5">
    <source>
        <dbReference type="ARBA" id="ARBA00022777"/>
    </source>
</evidence>
<keyword evidence="5 8" id="KW-0418">Kinase</keyword>
<evidence type="ECO:0000256" key="3">
    <source>
        <dbReference type="ARBA" id="ARBA00022679"/>
    </source>
</evidence>
<dbReference type="GO" id="GO:0004856">
    <property type="term" value="F:D-xylulokinase activity"/>
    <property type="evidence" value="ECO:0007669"/>
    <property type="project" value="UniProtKB-UniRule"/>
</dbReference>
<proteinExistence type="inferred from homology"/>
<evidence type="ECO:0000256" key="1">
    <source>
        <dbReference type="ARBA" id="ARBA00009156"/>
    </source>
</evidence>
<keyword evidence="7 8" id="KW-0119">Carbohydrate metabolism</keyword>
<dbReference type="GO" id="GO:0005524">
    <property type="term" value="F:ATP binding"/>
    <property type="evidence" value="ECO:0007669"/>
    <property type="project" value="UniProtKB-UniRule"/>
</dbReference>
<dbReference type="GO" id="GO:0005998">
    <property type="term" value="P:xylulose catabolic process"/>
    <property type="evidence" value="ECO:0007669"/>
    <property type="project" value="UniProtKB-UniRule"/>
</dbReference>
<evidence type="ECO:0000256" key="9">
    <source>
        <dbReference type="RuleBase" id="RU003733"/>
    </source>
</evidence>
<dbReference type="RefSeq" id="WP_107544709.1">
    <property type="nucleotide sequence ID" value="NZ_PZFQ01000001.1"/>
</dbReference>
<dbReference type="PIRSF" id="PIRSF000538">
    <property type="entry name" value="GlpK"/>
    <property type="match status" value="1"/>
</dbReference>
<comment type="similarity">
    <text evidence="1 8 9">Belongs to the FGGY kinase family.</text>
</comment>
<dbReference type="NCBIfam" id="TIGR01312">
    <property type="entry name" value="XylB"/>
    <property type="match status" value="1"/>
</dbReference>
<reference evidence="13 14" key="1">
    <citation type="journal article" date="2016" name="Front. Microbiol.">
        <title>Comprehensive Phylogenetic Analysis of Bovine Non-aureus Staphylococci Species Based on Whole-Genome Sequencing.</title>
        <authorList>
            <person name="Naushad S."/>
            <person name="Barkema H.W."/>
            <person name="Luby C."/>
            <person name="Condas L.A."/>
            <person name="Nobrega D.B."/>
            <person name="Carson D.A."/>
            <person name="De Buck J."/>
        </authorList>
    </citation>
    <scope>NUCLEOTIDE SEQUENCE [LARGE SCALE GENOMIC DNA]</scope>
    <source>
        <strain evidence="13 14">SNUC 1231</strain>
    </source>
</reference>
<evidence type="ECO:0000256" key="2">
    <source>
        <dbReference type="ARBA" id="ARBA00022629"/>
    </source>
</evidence>
<keyword evidence="6 8" id="KW-0067">ATP-binding</keyword>
<dbReference type="Pfam" id="PF02782">
    <property type="entry name" value="FGGY_C"/>
    <property type="match status" value="1"/>
</dbReference>
<comment type="caution">
    <text evidence="13">The sequence shown here is derived from an EMBL/GenBank/DDBJ whole genome shotgun (WGS) entry which is preliminary data.</text>
</comment>
<sequence>MTEAVLGIDVGTSSVKVIAVNRNGEVIQTVSEPLKIIQHQSGFNEQCPNDWFEATQSCIKQLLRTHEMRHIDVKGLSLSGQMHSLVILDHAHQPIRDAILWNDTRSTIQCEQIKKELGEYVLSNPVLEGFTLTKLLWIKDNEPHNWEKIEVFLLPKDYVRFKLTGKINMEYSDASSTLLLNPKEKAWSKEIGGRFGLRDIYPDLVASHDFVGYVDISIANDLGFNNDVAVFAGGGDNACGALGAGITQVDETLCSIGTSGVILACENSQDAVYKQNIHYFNHAMDQMSYVMGVTLAAGDSLHWLRNKVLSDLRFEQIIDLASQSPLGSRGLLFTPYLSGERTPHGDASIRGSFIGLSMLHNNSDIARSVIEGITFSLYESIKYLRESGKDIRHIVSIGGGAKSDFWLQMQADIFDANISRLKYEEGPCMGAAILAVYGLGWYNKFEKIIQKFICYEKSFVPRQQYHQLYMKYFEVYEGVYRQTQPLTQRLLKLSEGSK</sequence>
<dbReference type="AlphaFoldDB" id="A0A9Q6HR16"/>
<dbReference type="Proteomes" id="UP000241960">
    <property type="component" value="Unassembled WGS sequence"/>
</dbReference>
<dbReference type="InterPro" id="IPR000577">
    <property type="entry name" value="Carb_kinase_FGGY"/>
</dbReference>
<feature type="active site" description="Proton acceptor" evidence="8">
    <location>
        <position position="236"/>
    </location>
</feature>
<evidence type="ECO:0000256" key="4">
    <source>
        <dbReference type="ARBA" id="ARBA00022741"/>
    </source>
</evidence>
<dbReference type="Pfam" id="PF00370">
    <property type="entry name" value="FGGY_N"/>
    <property type="match status" value="1"/>
</dbReference>
<dbReference type="InterPro" id="IPR018483">
    <property type="entry name" value="Carb_kinase_FGGY_CS"/>
</dbReference>
<dbReference type="PANTHER" id="PTHR43095">
    <property type="entry name" value="SUGAR KINASE"/>
    <property type="match status" value="1"/>
</dbReference>
<dbReference type="CDD" id="cd07808">
    <property type="entry name" value="ASKHA_NBD_FGGY_EcXK-like"/>
    <property type="match status" value="1"/>
</dbReference>
<protein>
    <recommendedName>
        <fullName evidence="8 10">Xylulose kinase</fullName>
        <shortName evidence="8 10">Xylulokinase</shortName>
        <ecNumber evidence="8 10">2.7.1.17</ecNumber>
    </recommendedName>
</protein>
<dbReference type="PROSITE" id="PS00445">
    <property type="entry name" value="FGGY_KINASES_2"/>
    <property type="match status" value="1"/>
</dbReference>
<dbReference type="SUPFAM" id="SSF53067">
    <property type="entry name" value="Actin-like ATPase domain"/>
    <property type="match status" value="2"/>
</dbReference>
<dbReference type="PANTHER" id="PTHR43095:SF5">
    <property type="entry name" value="XYLULOSE KINASE"/>
    <property type="match status" value="1"/>
</dbReference>
<dbReference type="Gene3D" id="3.30.420.40">
    <property type="match status" value="2"/>
</dbReference>
<keyword evidence="4 8" id="KW-0547">Nucleotide-binding</keyword>
<evidence type="ECO:0000256" key="8">
    <source>
        <dbReference type="HAMAP-Rule" id="MF_02220"/>
    </source>
</evidence>
<evidence type="ECO:0000256" key="7">
    <source>
        <dbReference type="ARBA" id="ARBA00023277"/>
    </source>
</evidence>
<keyword evidence="2 8" id="KW-0859">Xylose metabolism</keyword>
<feature type="binding site" evidence="8">
    <location>
        <begin position="82"/>
        <end position="83"/>
    </location>
    <ligand>
        <name>substrate</name>
    </ligand>
</feature>
<dbReference type="EC" id="2.7.1.17" evidence="8 10"/>
<feature type="domain" description="Carbohydrate kinase FGGY C-terminal" evidence="12">
    <location>
        <begin position="253"/>
        <end position="438"/>
    </location>
</feature>